<feature type="compositionally biased region" description="Basic and acidic residues" evidence="1">
    <location>
        <begin position="156"/>
        <end position="169"/>
    </location>
</feature>
<reference evidence="2 3" key="1">
    <citation type="journal article" date="2017" name="Genome Biol. Evol.">
        <title>Phytophthora megakarya and P. palmivora, closely related causal agents of cacao black pod rot, underwent increases in genome sizes and gene numbers by different mechanisms.</title>
        <authorList>
            <person name="Ali S.S."/>
            <person name="Shao J."/>
            <person name="Lary D.J."/>
            <person name="Kronmiller B."/>
            <person name="Shen D."/>
            <person name="Strem M.D."/>
            <person name="Amoako-Attah I."/>
            <person name="Akrofi A.Y."/>
            <person name="Begoude B.A."/>
            <person name="Ten Hoopen G.M."/>
            <person name="Coulibaly K."/>
            <person name="Kebe B.I."/>
            <person name="Melnick R.L."/>
            <person name="Guiltinan M.J."/>
            <person name="Tyler B.M."/>
            <person name="Meinhardt L.W."/>
            <person name="Bailey B.A."/>
        </authorList>
    </citation>
    <scope>NUCLEOTIDE SEQUENCE [LARGE SCALE GENOMIC DNA]</scope>
    <source>
        <strain evidence="3">sbr112.9</strain>
    </source>
</reference>
<sequence length="169" mass="17984">MELLEWREVTSGVPSRMLSPLDVGALTDTVEDMKPKDAEGDSLMSSYEAGLLGSECVERLKKAGVRVTRSPASSSLGEPEPKRPQHLPPRPASIPSMTSAHMPYSFVVPPGMVFAAQGSTVQVDGNVSVQVTEAVLLRSPVGQDDVVMSESGRASDIPKSHTLPEAESQ</sequence>
<organism evidence="2 3">
    <name type="scientific">Phytophthora palmivora</name>
    <dbReference type="NCBI Taxonomy" id="4796"/>
    <lineage>
        <taxon>Eukaryota</taxon>
        <taxon>Sar</taxon>
        <taxon>Stramenopiles</taxon>
        <taxon>Oomycota</taxon>
        <taxon>Peronosporomycetes</taxon>
        <taxon>Peronosporales</taxon>
        <taxon>Peronosporaceae</taxon>
        <taxon>Phytophthora</taxon>
    </lineage>
</organism>
<dbReference type="OrthoDB" id="102151at2759"/>
<dbReference type="AlphaFoldDB" id="A0A2P4XCB2"/>
<feature type="region of interest" description="Disordered" evidence="1">
    <location>
        <begin position="140"/>
        <end position="169"/>
    </location>
</feature>
<evidence type="ECO:0000313" key="2">
    <source>
        <dbReference type="EMBL" id="POM63196.1"/>
    </source>
</evidence>
<name>A0A2P4XCB2_9STRA</name>
<feature type="region of interest" description="Disordered" evidence="1">
    <location>
        <begin position="65"/>
        <end position="98"/>
    </location>
</feature>
<evidence type="ECO:0000313" key="3">
    <source>
        <dbReference type="Proteomes" id="UP000237271"/>
    </source>
</evidence>
<evidence type="ECO:0000256" key="1">
    <source>
        <dbReference type="SAM" id="MobiDB-lite"/>
    </source>
</evidence>
<dbReference type="EMBL" id="NCKW01015164">
    <property type="protein sequence ID" value="POM63196.1"/>
    <property type="molecule type" value="Genomic_DNA"/>
</dbReference>
<accession>A0A2P4XCB2</accession>
<gene>
    <name evidence="2" type="ORF">PHPALM_27534</name>
</gene>
<comment type="caution">
    <text evidence="2">The sequence shown here is derived from an EMBL/GenBank/DDBJ whole genome shotgun (WGS) entry which is preliminary data.</text>
</comment>
<proteinExistence type="predicted"/>
<protein>
    <submittedName>
        <fullName evidence="2">Uncharacterized protein</fullName>
    </submittedName>
</protein>
<keyword evidence="3" id="KW-1185">Reference proteome</keyword>
<dbReference type="Proteomes" id="UP000237271">
    <property type="component" value="Unassembled WGS sequence"/>
</dbReference>